<evidence type="ECO:0000313" key="3">
    <source>
        <dbReference type="EMBL" id="MFC3039098.1"/>
    </source>
</evidence>
<evidence type="ECO:0000256" key="1">
    <source>
        <dbReference type="SAM" id="MobiDB-lite"/>
    </source>
</evidence>
<gene>
    <name evidence="3" type="ORF">ACFOGI_02390</name>
</gene>
<feature type="transmembrane region" description="Helical" evidence="2">
    <location>
        <begin position="6"/>
        <end position="26"/>
    </location>
</feature>
<proteinExistence type="predicted"/>
<comment type="caution">
    <text evidence="3">The sequence shown here is derived from an EMBL/GenBank/DDBJ whole genome shotgun (WGS) entry which is preliminary data.</text>
</comment>
<keyword evidence="2" id="KW-0472">Membrane</keyword>
<accession>A0ABV7CS50</accession>
<sequence length="160" mass="18241">MGNLIEFIFSNFFIVIMMIAGLMGFFRNSKQEEQHPERPIPRPAPASPPQQTQSGRQRKEETIVSSESIKEQQNKQIDRLAKHLHTAKTTGDTDSRLTDTLESPLREPGKGLTKQQEETRSSIKRNLNRKGLVNGIVMSEVLGPPRAKRPYRSVLSQRKY</sequence>
<feature type="region of interest" description="Disordered" evidence="1">
    <location>
        <begin position="30"/>
        <end position="124"/>
    </location>
</feature>
<feature type="compositionally biased region" description="Basic and acidic residues" evidence="1">
    <location>
        <begin position="91"/>
        <end position="121"/>
    </location>
</feature>
<dbReference type="EMBL" id="JBHRSA010000004">
    <property type="protein sequence ID" value="MFC3039098.1"/>
    <property type="molecule type" value="Genomic_DNA"/>
</dbReference>
<evidence type="ECO:0000256" key="2">
    <source>
        <dbReference type="SAM" id="Phobius"/>
    </source>
</evidence>
<organism evidence="3 4">
    <name type="scientific">Virgibacillus xinjiangensis</name>
    <dbReference type="NCBI Taxonomy" id="393090"/>
    <lineage>
        <taxon>Bacteria</taxon>
        <taxon>Bacillati</taxon>
        <taxon>Bacillota</taxon>
        <taxon>Bacilli</taxon>
        <taxon>Bacillales</taxon>
        <taxon>Bacillaceae</taxon>
        <taxon>Virgibacillus</taxon>
    </lineage>
</organism>
<dbReference type="Proteomes" id="UP001595279">
    <property type="component" value="Unassembled WGS sequence"/>
</dbReference>
<keyword evidence="2" id="KW-1133">Transmembrane helix</keyword>
<keyword evidence="4" id="KW-1185">Reference proteome</keyword>
<name>A0ABV7CS50_9BACI</name>
<evidence type="ECO:0000313" key="4">
    <source>
        <dbReference type="Proteomes" id="UP001595279"/>
    </source>
</evidence>
<feature type="compositionally biased region" description="Basic and acidic residues" evidence="1">
    <location>
        <begin position="30"/>
        <end position="40"/>
    </location>
</feature>
<protein>
    <submittedName>
        <fullName evidence="3">Uncharacterized protein</fullName>
    </submittedName>
</protein>
<reference evidence="4" key="1">
    <citation type="journal article" date="2019" name="Int. J. Syst. Evol. Microbiol.">
        <title>The Global Catalogue of Microorganisms (GCM) 10K type strain sequencing project: providing services to taxonomists for standard genome sequencing and annotation.</title>
        <authorList>
            <consortium name="The Broad Institute Genomics Platform"/>
            <consortium name="The Broad Institute Genome Sequencing Center for Infectious Disease"/>
            <person name="Wu L."/>
            <person name="Ma J."/>
        </authorList>
    </citation>
    <scope>NUCLEOTIDE SEQUENCE [LARGE SCALE GENOMIC DNA]</scope>
    <source>
        <strain evidence="4">KCTC 13128</strain>
    </source>
</reference>
<keyword evidence="2" id="KW-0812">Transmembrane</keyword>
<feature type="compositionally biased region" description="Basic and acidic residues" evidence="1">
    <location>
        <begin position="57"/>
        <end position="81"/>
    </location>
</feature>
<dbReference type="RefSeq" id="WP_390267838.1">
    <property type="nucleotide sequence ID" value="NZ_JBHRSA010000004.1"/>
</dbReference>